<feature type="repeat" description="TPR" evidence="3">
    <location>
        <begin position="698"/>
        <end position="731"/>
    </location>
</feature>
<dbReference type="InterPro" id="IPR011990">
    <property type="entry name" value="TPR-like_helical_dom_sf"/>
</dbReference>
<evidence type="ECO:0000256" key="2">
    <source>
        <dbReference type="ARBA" id="ARBA00022803"/>
    </source>
</evidence>
<feature type="domain" description="PH" evidence="6">
    <location>
        <begin position="13"/>
        <end position="119"/>
    </location>
</feature>
<feature type="repeat" description="TPR" evidence="3">
    <location>
        <begin position="740"/>
        <end position="773"/>
    </location>
</feature>
<dbReference type="Pfam" id="PF13176">
    <property type="entry name" value="TPR_7"/>
    <property type="match status" value="1"/>
</dbReference>
<accession>A0ABQ6N927</accession>
<keyword evidence="2 3" id="KW-0802">TPR repeat</keyword>
<feature type="region of interest" description="Disordered" evidence="5">
    <location>
        <begin position="410"/>
        <end position="449"/>
    </location>
</feature>
<dbReference type="PROSITE" id="PS50003">
    <property type="entry name" value="PH_DOMAIN"/>
    <property type="match status" value="1"/>
</dbReference>
<dbReference type="Pfam" id="PF00169">
    <property type="entry name" value="PH"/>
    <property type="match status" value="1"/>
</dbReference>
<dbReference type="CDD" id="cd00821">
    <property type="entry name" value="PH"/>
    <property type="match status" value="1"/>
</dbReference>
<dbReference type="SUPFAM" id="SSF50729">
    <property type="entry name" value="PH domain-like"/>
    <property type="match status" value="1"/>
</dbReference>
<dbReference type="InterPro" id="IPR001849">
    <property type="entry name" value="PH_domain"/>
</dbReference>
<sequence length="990" mass="110444">MASFFNKSDSRVGAVHAGWLEKRGEGIFSSGYKRRWFVLTRMIGGGCAELKYFTEEGRNGAGKDNKGKIILGSDLDVVVKNELEFELTVKSRSDRVYKMKAESKELAEAWVGSIRAVGLDSFKIMPKTVEMLTMNSGMLGARILCDKAAASLLPDDLMKYTGCHDLVGTWQSSLVKKGTAEPADSCTVKIDAKGHVVWYDDDDAKTMEEDWEFERPYNLKNDAGEPWELTEPDSGVEVTNQFNLTYANGDFRVFIWYPLMCPGRGDTAVHAVMHSTDAWFTDYKELNMCEKCYAAADDEEKKKLTETTVKDARKPPKRKLGGLKSHDLEGDWDVVVEKDEKTFTGTMHVADDGRTYSEFEVDGKTKGDEDVLELEWPYFDDDEEVSVPARGERVGNTIKSYSAKDGTTATFTRRGTRPEPAILVDEPEQVDTRSFGASPEQPEDAGGSLDDLRKNAVHAREVLDPFVRDWLGSLGMDPDEQHAANDEEGKQKVFPAWTMAPLKTEESCTRKVRDDYGGKFRMLGDIVRGSIVVATEKNLKKMLDALLVGRSEDGVTVKVVRLKNRFANPMFTGIRDCLINIVLVYDGGSHCCEIQLHLAGILALKGACHRYYDFFREYFTGTAASYQIRLELFEKVDVGAEGNIEASVKKILVGGDKEKVEALGDLTAEDMLGDPVVHNMARGRLAFLAEHGDPKEVATAMNKKGQGQIKSGDFEGALVSFKRALKIRTELHGEGSDETISIRQNIAMVYDEQEEYEKALKEYEHALKLAKASSGLGMGEEGLVTAKIIGNMAGVYNEKKDYEKALELLLKSFEMKEKLDVDDSDKVMIMGIIAQNYAEWGKLTEAMEWNERTLAIQENILGKGHPQTLACLSNMAHVCMKAGTFDRAAELLERAIEGQEGQNDKLHNYMFLVDALRETGDLEKAEKVGVELVEKMGSRKEKHTGEYAMYASRLIKVLKARGSGEGRQARIGKLNKQHPLAVHMMDKKLY</sequence>
<dbReference type="PROSITE" id="PS50005">
    <property type="entry name" value="TPR"/>
    <property type="match status" value="3"/>
</dbReference>
<dbReference type="InterPro" id="IPR019734">
    <property type="entry name" value="TPR_rpt"/>
</dbReference>
<evidence type="ECO:0000256" key="4">
    <source>
        <dbReference type="SAM" id="Coils"/>
    </source>
</evidence>
<evidence type="ECO:0000313" key="8">
    <source>
        <dbReference type="Proteomes" id="UP001165060"/>
    </source>
</evidence>
<dbReference type="PANTHER" id="PTHR45641:SF1">
    <property type="entry name" value="AAA+ ATPASE DOMAIN-CONTAINING PROTEIN"/>
    <property type="match status" value="1"/>
</dbReference>
<dbReference type="InterPro" id="IPR011993">
    <property type="entry name" value="PH-like_dom_sf"/>
</dbReference>
<protein>
    <recommendedName>
        <fullName evidence="6">PH domain-containing protein</fullName>
    </recommendedName>
</protein>
<gene>
    <name evidence="7" type="ORF">TeGR_g14659</name>
</gene>
<dbReference type="PANTHER" id="PTHR45641">
    <property type="entry name" value="TETRATRICOPEPTIDE REPEAT PROTEIN (AFU_ORTHOLOGUE AFUA_6G03870)"/>
    <property type="match status" value="1"/>
</dbReference>
<keyword evidence="8" id="KW-1185">Reference proteome</keyword>
<dbReference type="Gene3D" id="1.25.40.10">
    <property type="entry name" value="Tetratricopeptide repeat domain"/>
    <property type="match status" value="2"/>
</dbReference>
<dbReference type="EMBL" id="BRYB01002318">
    <property type="protein sequence ID" value="GMI42929.1"/>
    <property type="molecule type" value="Genomic_DNA"/>
</dbReference>
<dbReference type="Proteomes" id="UP001165060">
    <property type="component" value="Unassembled WGS sequence"/>
</dbReference>
<evidence type="ECO:0000256" key="3">
    <source>
        <dbReference type="PROSITE-ProRule" id="PRU00339"/>
    </source>
</evidence>
<proteinExistence type="predicted"/>
<name>A0ABQ6N927_9STRA</name>
<dbReference type="Pfam" id="PF13424">
    <property type="entry name" value="TPR_12"/>
    <property type="match status" value="2"/>
</dbReference>
<evidence type="ECO:0000256" key="1">
    <source>
        <dbReference type="ARBA" id="ARBA00022737"/>
    </source>
</evidence>
<evidence type="ECO:0000256" key="5">
    <source>
        <dbReference type="SAM" id="MobiDB-lite"/>
    </source>
</evidence>
<organism evidence="7 8">
    <name type="scientific">Tetraparma gracilis</name>
    <dbReference type="NCBI Taxonomy" id="2962635"/>
    <lineage>
        <taxon>Eukaryota</taxon>
        <taxon>Sar</taxon>
        <taxon>Stramenopiles</taxon>
        <taxon>Ochrophyta</taxon>
        <taxon>Bolidophyceae</taxon>
        <taxon>Parmales</taxon>
        <taxon>Triparmaceae</taxon>
        <taxon>Tetraparma</taxon>
    </lineage>
</organism>
<evidence type="ECO:0000313" key="7">
    <source>
        <dbReference type="EMBL" id="GMI42929.1"/>
    </source>
</evidence>
<feature type="repeat" description="TPR" evidence="3">
    <location>
        <begin position="786"/>
        <end position="819"/>
    </location>
</feature>
<dbReference type="Gene3D" id="2.30.29.30">
    <property type="entry name" value="Pleckstrin-homology domain (PH domain)/Phosphotyrosine-binding domain (PTB)"/>
    <property type="match status" value="1"/>
</dbReference>
<dbReference type="SMART" id="SM00028">
    <property type="entry name" value="TPR"/>
    <property type="match status" value="4"/>
</dbReference>
<comment type="caution">
    <text evidence="7">The sequence shown here is derived from an EMBL/GenBank/DDBJ whole genome shotgun (WGS) entry which is preliminary data.</text>
</comment>
<keyword evidence="4" id="KW-0175">Coiled coil</keyword>
<dbReference type="SMART" id="SM00233">
    <property type="entry name" value="PH"/>
    <property type="match status" value="1"/>
</dbReference>
<reference evidence="7 8" key="1">
    <citation type="journal article" date="2023" name="Commun. Biol.">
        <title>Genome analysis of Parmales, the sister group of diatoms, reveals the evolutionary specialization of diatoms from phago-mixotrophs to photoautotrophs.</title>
        <authorList>
            <person name="Ban H."/>
            <person name="Sato S."/>
            <person name="Yoshikawa S."/>
            <person name="Yamada K."/>
            <person name="Nakamura Y."/>
            <person name="Ichinomiya M."/>
            <person name="Sato N."/>
            <person name="Blanc-Mathieu R."/>
            <person name="Endo H."/>
            <person name="Kuwata A."/>
            <person name="Ogata H."/>
        </authorList>
    </citation>
    <scope>NUCLEOTIDE SEQUENCE [LARGE SCALE GENOMIC DNA]</scope>
</reference>
<feature type="coiled-coil region" evidence="4">
    <location>
        <begin position="746"/>
        <end position="773"/>
    </location>
</feature>
<evidence type="ECO:0000259" key="6">
    <source>
        <dbReference type="PROSITE" id="PS50003"/>
    </source>
</evidence>
<keyword evidence="1" id="KW-0677">Repeat</keyword>
<dbReference type="SUPFAM" id="SSF48452">
    <property type="entry name" value="TPR-like"/>
    <property type="match status" value="1"/>
</dbReference>